<sequence length="187" mass="20052">MFTTAYDTPEAFPDCARSEPRTNMFVMAALVTNTSRETAKVRNMSSGGALVEAAHLPDPGTPCLLHRGEISLDATVVWKGHGKAGIRFHHPADVGMWLPSGRRTQSEVDVAIKMAKAELVSAPAAKVAAPLFSTELSREDIIHTAAAMEALSDELADDPAVVARFMTKLQTLDIAAQTLRKLAGQMP</sequence>
<evidence type="ECO:0000313" key="3">
    <source>
        <dbReference type="Proteomes" id="UP000782554"/>
    </source>
</evidence>
<dbReference type="Gene3D" id="2.40.10.220">
    <property type="entry name" value="predicted glycosyltransferase like domains"/>
    <property type="match status" value="1"/>
</dbReference>
<dbReference type="EMBL" id="JAIGNU010000001">
    <property type="protein sequence ID" value="MBX7500579.1"/>
    <property type="molecule type" value="Genomic_DNA"/>
</dbReference>
<comment type="caution">
    <text evidence="2">The sequence shown here is derived from an EMBL/GenBank/DDBJ whole genome shotgun (WGS) entry which is preliminary data.</text>
</comment>
<name>A0ABS7JSJ6_9SPHN</name>
<protein>
    <submittedName>
        <fullName evidence="2">PilZ domain-containing protein</fullName>
    </submittedName>
</protein>
<evidence type="ECO:0000313" key="2">
    <source>
        <dbReference type="EMBL" id="MBX7500579.1"/>
    </source>
</evidence>
<feature type="domain" description="PilZ" evidence="1">
    <location>
        <begin position="17"/>
        <end position="91"/>
    </location>
</feature>
<dbReference type="InterPro" id="IPR009875">
    <property type="entry name" value="PilZ_domain"/>
</dbReference>
<gene>
    <name evidence="2" type="ORF">K3181_03845</name>
</gene>
<keyword evidence="3" id="KW-1185">Reference proteome</keyword>
<dbReference type="SUPFAM" id="SSF141371">
    <property type="entry name" value="PilZ domain-like"/>
    <property type="match status" value="1"/>
</dbReference>
<evidence type="ECO:0000259" key="1">
    <source>
        <dbReference type="Pfam" id="PF07238"/>
    </source>
</evidence>
<dbReference type="RefSeq" id="WP_221600963.1">
    <property type="nucleotide sequence ID" value="NZ_JAIGNU010000001.1"/>
</dbReference>
<organism evidence="2 3">
    <name type="scientific">Qipengyuania mesophila</name>
    <dbReference type="NCBI Taxonomy" id="2867246"/>
    <lineage>
        <taxon>Bacteria</taxon>
        <taxon>Pseudomonadati</taxon>
        <taxon>Pseudomonadota</taxon>
        <taxon>Alphaproteobacteria</taxon>
        <taxon>Sphingomonadales</taxon>
        <taxon>Erythrobacteraceae</taxon>
        <taxon>Qipengyuania</taxon>
    </lineage>
</organism>
<proteinExistence type="predicted"/>
<dbReference type="Pfam" id="PF07238">
    <property type="entry name" value="PilZ"/>
    <property type="match status" value="1"/>
</dbReference>
<dbReference type="Proteomes" id="UP000782554">
    <property type="component" value="Unassembled WGS sequence"/>
</dbReference>
<accession>A0ABS7JSJ6</accession>
<reference evidence="2 3" key="1">
    <citation type="submission" date="2021-08" db="EMBL/GenBank/DDBJ databases">
        <title>Comparative Genomics Analysis of the Genus Qipengyuania Reveals Extensive Genetic Diversity and Metabolic Versatility, Including the Description of Fifteen Novel Species.</title>
        <authorList>
            <person name="Liu Y."/>
        </authorList>
    </citation>
    <scope>NUCLEOTIDE SEQUENCE [LARGE SCALE GENOMIC DNA]</scope>
    <source>
        <strain evidence="2 3">YG27</strain>
    </source>
</reference>